<dbReference type="Pfam" id="PF11250">
    <property type="entry name" value="FAF"/>
    <property type="match status" value="1"/>
</dbReference>
<evidence type="ECO:0000256" key="1">
    <source>
        <dbReference type="ARBA" id="ARBA00008690"/>
    </source>
</evidence>
<dbReference type="InterPro" id="IPR021410">
    <property type="entry name" value="FAF"/>
</dbReference>
<reference evidence="4 5" key="1">
    <citation type="journal article" date="2024" name="G3 (Bethesda)">
        <title>Genome assembly of Hibiscus sabdariffa L. provides insights into metabolisms of medicinal natural products.</title>
        <authorList>
            <person name="Kim T."/>
        </authorList>
    </citation>
    <scope>NUCLEOTIDE SEQUENCE [LARGE SCALE GENOMIC DNA]</scope>
    <source>
        <strain evidence="4">TK-2024</strain>
        <tissue evidence="4">Old leaves</tissue>
    </source>
</reference>
<evidence type="ECO:0000313" key="4">
    <source>
        <dbReference type="EMBL" id="KAK9022120.1"/>
    </source>
</evidence>
<gene>
    <name evidence="4" type="ORF">V6N11_002410</name>
</gene>
<name>A0ABR2SA45_9ROSI</name>
<organism evidence="4 5">
    <name type="scientific">Hibiscus sabdariffa</name>
    <name type="common">roselle</name>
    <dbReference type="NCBI Taxonomy" id="183260"/>
    <lineage>
        <taxon>Eukaryota</taxon>
        <taxon>Viridiplantae</taxon>
        <taxon>Streptophyta</taxon>
        <taxon>Embryophyta</taxon>
        <taxon>Tracheophyta</taxon>
        <taxon>Spermatophyta</taxon>
        <taxon>Magnoliopsida</taxon>
        <taxon>eudicotyledons</taxon>
        <taxon>Gunneridae</taxon>
        <taxon>Pentapetalae</taxon>
        <taxon>rosids</taxon>
        <taxon>malvids</taxon>
        <taxon>Malvales</taxon>
        <taxon>Malvaceae</taxon>
        <taxon>Malvoideae</taxon>
        <taxon>Hibiscus</taxon>
    </lineage>
</organism>
<protein>
    <recommendedName>
        <fullName evidence="3">FAF domain-containing protein</fullName>
    </recommendedName>
</protein>
<feature type="domain" description="FAF" evidence="3">
    <location>
        <begin position="230"/>
        <end position="283"/>
    </location>
</feature>
<comment type="similarity">
    <text evidence="1">Belongs to the fantastic four family.</text>
</comment>
<feature type="compositionally biased region" description="Polar residues" evidence="2">
    <location>
        <begin position="161"/>
        <end position="175"/>
    </location>
</feature>
<dbReference type="PANTHER" id="PTHR33155:SF3">
    <property type="entry name" value="PROTEIN FAF-LIKE, CHLOROPLASTIC"/>
    <property type="match status" value="1"/>
</dbReference>
<dbReference type="InterPro" id="IPR046431">
    <property type="entry name" value="FAF_dom"/>
</dbReference>
<dbReference type="PANTHER" id="PTHR33155">
    <property type="entry name" value="FANTASTIC FOUR-LIKE PROTEIN (DUF3049)"/>
    <property type="match status" value="1"/>
</dbReference>
<comment type="caution">
    <text evidence="4">The sequence shown here is derived from an EMBL/GenBank/DDBJ whole genome shotgun (WGS) entry which is preliminary data.</text>
</comment>
<dbReference type="EMBL" id="JBBPBN010000015">
    <property type="protein sequence ID" value="KAK9022120.1"/>
    <property type="molecule type" value="Genomic_DNA"/>
</dbReference>
<accession>A0ABR2SA45</accession>
<keyword evidence="5" id="KW-1185">Reference proteome</keyword>
<sequence length="471" mass="52027">MSGPLCRSLGLCLSSASNISEEAINVTEKQGIVSILGSDTDQRPTTKGSSSLRKTLSADMSSKKWLTLNGFSPLKKIASSEEFSVLITDSSSGEAGEDDCDDKKELEKPSQFDIWSSIVSKKADEEEESSKSLPPPYVHPLVKRSASCLSEKSLEICTESLGSETGSDGFSSYPPSETGDVEEDRKEEDQHGVVLHQQQKTACFDDEDDQPRFVKCNNDVIGKKSPLYGSFPPPIPSLSRRDGASVRMETHRDNGRLVVEAVSVPAKNNFLAQRQDGRLVLTFSNTINEAEEKGTEDDDMCREMEQGAKLDSGAMNVHRLAVLMNKPIWLANRNPTWPKTFDDIVELGERKEEIYEPTTQPPPAPLKSLLLRPRVARLIPSATSFNAYEYYWRGSNEAILTPVGGQSAPSVLKEEGYEQILVPKKQRANHEQQQLLVLRGNNGDYFVPLLRGCKETRGSLVFSDPYCIATS</sequence>
<evidence type="ECO:0000259" key="3">
    <source>
        <dbReference type="Pfam" id="PF11250"/>
    </source>
</evidence>
<dbReference type="Proteomes" id="UP001396334">
    <property type="component" value="Unassembled WGS sequence"/>
</dbReference>
<proteinExistence type="inferred from homology"/>
<feature type="region of interest" description="Disordered" evidence="2">
    <location>
        <begin position="161"/>
        <end position="188"/>
    </location>
</feature>
<evidence type="ECO:0000256" key="2">
    <source>
        <dbReference type="SAM" id="MobiDB-lite"/>
    </source>
</evidence>
<evidence type="ECO:0000313" key="5">
    <source>
        <dbReference type="Proteomes" id="UP001396334"/>
    </source>
</evidence>